<feature type="transmembrane region" description="Helical" evidence="7">
    <location>
        <begin position="313"/>
        <end position="332"/>
    </location>
</feature>
<dbReference type="InterPro" id="IPR013083">
    <property type="entry name" value="Znf_RING/FYVE/PHD"/>
</dbReference>
<dbReference type="PANTHER" id="PTHR10131:SF94">
    <property type="entry name" value="TNF RECEPTOR-ASSOCIATED FACTOR 4"/>
    <property type="match status" value="1"/>
</dbReference>
<dbReference type="PROSITE" id="PS50145">
    <property type="entry name" value="ZF_TRAF"/>
    <property type="match status" value="2"/>
</dbReference>
<dbReference type="PANTHER" id="PTHR10131">
    <property type="entry name" value="TNF RECEPTOR ASSOCIATED FACTOR"/>
    <property type="match status" value="1"/>
</dbReference>
<sequence>MMAEVPEPCSPFGYKDEFVNPVNEDMQCGICHLPMKEPMITRCGHHFCQECIKEHLQREEPHGFCPVDREAVDQYKDIFPNKDKERKILALAVRCGNEGCQWADELRLKEIHLGDCPFKVIPCPLCKVTMVRRDLDAHSSTQCPWRKLRCDHCQGQYPDCQMEEHHESCDGYPVHCDHEGCTAIASRGMLQDHKDNYCAKTKLPCYFAQLGCQKEVLRENLETHLLSTHKEHIHLLLNEIDLLKRSNLALKEEGKAKIQQIERTLKILMDEKEHARKVQMEEKEQAPKIQMEEKEHARKEDASRQPDKKEKCFKYALIAFFIVVALFVISFCQSRELKRQINEKEQASNGKMDEEVRALNGKIDEKEQALNGKMDEEVQALKIQTSEIREELKRLMDEKEKALKGQMDERENSLISKEQALNEKIDEKIQALTKKIDKLEEALERKIDESKQTLRKELNNSSLISVGVAAVSILISFGLKHISIPFN</sequence>
<dbReference type="InterPro" id="IPR017907">
    <property type="entry name" value="Znf_RING_CS"/>
</dbReference>
<feature type="transmembrane region" description="Helical" evidence="7">
    <location>
        <begin position="461"/>
        <end position="479"/>
    </location>
</feature>
<keyword evidence="11" id="KW-1185">Reference proteome</keyword>
<dbReference type="Gene3D" id="1.20.120.20">
    <property type="entry name" value="Apolipoprotein"/>
    <property type="match status" value="1"/>
</dbReference>
<reference evidence="11" key="1">
    <citation type="journal article" date="2017" name="bioRxiv">
        <title>Comparative analysis of the genomes of Stylophora pistillata and Acropora digitifera provides evidence for extensive differences between species of corals.</title>
        <authorList>
            <person name="Voolstra C.R."/>
            <person name="Li Y."/>
            <person name="Liew Y.J."/>
            <person name="Baumgarten S."/>
            <person name="Zoccola D."/>
            <person name="Flot J.-F."/>
            <person name="Tambutte S."/>
            <person name="Allemand D."/>
            <person name="Aranda M."/>
        </authorList>
    </citation>
    <scope>NUCLEOTIDE SEQUENCE [LARGE SCALE GENOMIC DNA]</scope>
</reference>
<gene>
    <name evidence="10" type="primary">TRAF6</name>
    <name evidence="10" type="ORF">AWC38_SpisGene6631</name>
</gene>
<dbReference type="GO" id="GO:0043122">
    <property type="term" value="P:regulation of canonical NF-kappaB signal transduction"/>
    <property type="evidence" value="ECO:0007669"/>
    <property type="project" value="TreeGrafter"/>
</dbReference>
<dbReference type="GO" id="GO:0008270">
    <property type="term" value="F:zinc ion binding"/>
    <property type="evidence" value="ECO:0007669"/>
    <property type="project" value="UniProtKB-KW"/>
</dbReference>
<dbReference type="EMBL" id="LSMT01000079">
    <property type="protein sequence ID" value="PFX28661.1"/>
    <property type="molecule type" value="Genomic_DNA"/>
</dbReference>
<dbReference type="AlphaFoldDB" id="A0A2B4SFL7"/>
<dbReference type="GO" id="GO:0005164">
    <property type="term" value="F:tumor necrosis factor receptor binding"/>
    <property type="evidence" value="ECO:0007669"/>
    <property type="project" value="TreeGrafter"/>
</dbReference>
<dbReference type="Pfam" id="PF00097">
    <property type="entry name" value="zf-C3HC4"/>
    <property type="match status" value="1"/>
</dbReference>
<keyword evidence="5" id="KW-0175">Coiled coil</keyword>
<evidence type="ECO:0000256" key="6">
    <source>
        <dbReference type="SAM" id="MobiDB-lite"/>
    </source>
</evidence>
<evidence type="ECO:0000313" key="11">
    <source>
        <dbReference type="Proteomes" id="UP000225706"/>
    </source>
</evidence>
<evidence type="ECO:0000313" key="10">
    <source>
        <dbReference type="EMBL" id="PFX28661.1"/>
    </source>
</evidence>
<keyword evidence="10" id="KW-0675">Receptor</keyword>
<keyword evidence="7" id="KW-0812">Transmembrane</keyword>
<dbReference type="SUPFAM" id="SSF49599">
    <property type="entry name" value="TRAF domain-like"/>
    <property type="match status" value="2"/>
</dbReference>
<evidence type="ECO:0000259" key="8">
    <source>
        <dbReference type="PROSITE" id="PS50089"/>
    </source>
</evidence>
<proteinExistence type="predicted"/>
<feature type="domain" description="TRAF-type" evidence="9">
    <location>
        <begin position="165"/>
        <end position="222"/>
    </location>
</feature>
<keyword evidence="7" id="KW-1133">Transmembrane helix</keyword>
<dbReference type="PROSITE" id="PS00518">
    <property type="entry name" value="ZF_RING_1"/>
    <property type="match status" value="1"/>
</dbReference>
<evidence type="ECO:0000256" key="3">
    <source>
        <dbReference type="ARBA" id="ARBA00022833"/>
    </source>
</evidence>
<evidence type="ECO:0000259" key="9">
    <source>
        <dbReference type="PROSITE" id="PS50145"/>
    </source>
</evidence>
<feature type="zinc finger region" description="TRAF-type" evidence="4">
    <location>
        <begin position="165"/>
        <end position="222"/>
    </location>
</feature>
<evidence type="ECO:0000256" key="4">
    <source>
        <dbReference type="PROSITE-ProRule" id="PRU00207"/>
    </source>
</evidence>
<feature type="domain" description="RING-type" evidence="8">
    <location>
        <begin position="28"/>
        <end position="69"/>
    </location>
</feature>
<keyword evidence="2 4" id="KW-0863">Zinc-finger</keyword>
<organism evidence="10 11">
    <name type="scientific">Stylophora pistillata</name>
    <name type="common">Smooth cauliflower coral</name>
    <dbReference type="NCBI Taxonomy" id="50429"/>
    <lineage>
        <taxon>Eukaryota</taxon>
        <taxon>Metazoa</taxon>
        <taxon>Cnidaria</taxon>
        <taxon>Anthozoa</taxon>
        <taxon>Hexacorallia</taxon>
        <taxon>Scleractinia</taxon>
        <taxon>Astrocoeniina</taxon>
        <taxon>Pocilloporidae</taxon>
        <taxon>Stylophora</taxon>
    </lineage>
</organism>
<dbReference type="InterPro" id="IPR001293">
    <property type="entry name" value="Znf_TRAF"/>
</dbReference>
<dbReference type="STRING" id="50429.A0A2B4SFL7"/>
<keyword evidence="7" id="KW-0472">Membrane</keyword>
<evidence type="ECO:0000256" key="2">
    <source>
        <dbReference type="ARBA" id="ARBA00022771"/>
    </source>
</evidence>
<dbReference type="Proteomes" id="UP000225706">
    <property type="component" value="Unassembled WGS sequence"/>
</dbReference>
<evidence type="ECO:0000256" key="7">
    <source>
        <dbReference type="SAM" id="Phobius"/>
    </source>
</evidence>
<feature type="zinc finger region" description="TRAF-type" evidence="4">
    <location>
        <begin position="112"/>
        <end position="163"/>
    </location>
</feature>
<protein>
    <submittedName>
        <fullName evidence="10">TNF receptor-associated factor 6</fullName>
    </submittedName>
</protein>
<feature type="domain" description="TRAF-type" evidence="9">
    <location>
        <begin position="112"/>
        <end position="163"/>
    </location>
</feature>
<feature type="region of interest" description="Disordered" evidence="6">
    <location>
        <begin position="277"/>
        <end position="305"/>
    </location>
</feature>
<dbReference type="Pfam" id="PF02176">
    <property type="entry name" value="zf-TRAF"/>
    <property type="match status" value="1"/>
</dbReference>
<dbReference type="OrthoDB" id="5945397at2759"/>
<dbReference type="GO" id="GO:0031625">
    <property type="term" value="F:ubiquitin protein ligase binding"/>
    <property type="evidence" value="ECO:0007669"/>
    <property type="project" value="TreeGrafter"/>
</dbReference>
<dbReference type="SUPFAM" id="SSF57850">
    <property type="entry name" value="RING/U-box"/>
    <property type="match status" value="1"/>
</dbReference>
<keyword evidence="3 4" id="KW-0862">Zinc</keyword>
<keyword evidence="1 4" id="KW-0479">Metal-binding</keyword>
<dbReference type="SMART" id="SM00184">
    <property type="entry name" value="RING"/>
    <property type="match status" value="1"/>
</dbReference>
<dbReference type="InterPro" id="IPR001841">
    <property type="entry name" value="Znf_RING"/>
</dbReference>
<comment type="caution">
    <text evidence="10">The sequence shown here is derived from an EMBL/GenBank/DDBJ whole genome shotgun (WGS) entry which is preliminary data.</text>
</comment>
<dbReference type="PROSITE" id="PS50089">
    <property type="entry name" value="ZF_RING_2"/>
    <property type="match status" value="1"/>
</dbReference>
<evidence type="ECO:0000256" key="5">
    <source>
        <dbReference type="SAM" id="Coils"/>
    </source>
</evidence>
<dbReference type="Gene3D" id="3.30.40.10">
    <property type="entry name" value="Zinc/RING finger domain, C3HC4 (zinc finger)"/>
    <property type="match status" value="3"/>
</dbReference>
<evidence type="ECO:0000256" key="1">
    <source>
        <dbReference type="ARBA" id="ARBA00022723"/>
    </source>
</evidence>
<accession>A0A2B4SFL7</accession>
<feature type="coiled-coil region" evidence="5">
    <location>
        <begin position="349"/>
        <end position="460"/>
    </location>
</feature>
<name>A0A2B4SFL7_STYPI</name>
<dbReference type="InterPro" id="IPR018957">
    <property type="entry name" value="Znf_C3HC4_RING-type"/>
</dbReference>